<reference evidence="4 5" key="1">
    <citation type="journal article" date="2012" name="Sci. Rep.">
        <title>Genomic perspectives on the evolution of fungal entomopathogenicity in Beauveria bassiana.</title>
        <authorList>
            <person name="Xiao G."/>
            <person name="Ying S.H."/>
            <person name="Zheng P."/>
            <person name="Wang Z.L."/>
            <person name="Zhang S."/>
            <person name="Xie X.Q."/>
            <person name="Shang Y."/>
            <person name="St Leger R.J."/>
            <person name="Zhao G.P."/>
            <person name="Wang C."/>
            <person name="Feng M.G."/>
        </authorList>
    </citation>
    <scope>NUCLEOTIDE SEQUENCE [LARGE SCALE GENOMIC DNA]</scope>
    <source>
        <strain evidence="4 5">ARSEF 2860</strain>
    </source>
</reference>
<evidence type="ECO:0000256" key="2">
    <source>
        <dbReference type="SAM" id="Phobius"/>
    </source>
</evidence>
<evidence type="ECO:0008006" key="6">
    <source>
        <dbReference type="Google" id="ProtNLM"/>
    </source>
</evidence>
<dbReference type="HOGENOM" id="CLU_706003_0_0_1"/>
<dbReference type="STRING" id="655819.J4VSH3"/>
<dbReference type="GeneID" id="19892525"/>
<name>J4VSH3_BEAB2</name>
<dbReference type="InParanoid" id="J4VSH3"/>
<keyword evidence="2" id="KW-0472">Membrane</keyword>
<feature type="compositionally biased region" description="Polar residues" evidence="1">
    <location>
        <begin position="147"/>
        <end position="180"/>
    </location>
</feature>
<feature type="chain" id="PRO_5003781078" description="Extracellular membrane protein CFEM domain-containing protein" evidence="3">
    <location>
        <begin position="25"/>
        <end position="366"/>
    </location>
</feature>
<feature type="compositionally biased region" description="Low complexity" evidence="1">
    <location>
        <begin position="128"/>
        <end position="146"/>
    </location>
</feature>
<gene>
    <name evidence="4" type="ORF">BBA_09513</name>
</gene>
<keyword evidence="2" id="KW-0812">Transmembrane</keyword>
<keyword evidence="3" id="KW-0732">Signal</keyword>
<feature type="region of interest" description="Disordered" evidence="1">
    <location>
        <begin position="236"/>
        <end position="256"/>
    </location>
</feature>
<organism evidence="4 5">
    <name type="scientific">Beauveria bassiana (strain ARSEF 2860)</name>
    <name type="common">White muscardine disease fungus</name>
    <name type="synonym">Tritirachium shiotae</name>
    <dbReference type="NCBI Taxonomy" id="655819"/>
    <lineage>
        <taxon>Eukaryota</taxon>
        <taxon>Fungi</taxon>
        <taxon>Dikarya</taxon>
        <taxon>Ascomycota</taxon>
        <taxon>Pezizomycotina</taxon>
        <taxon>Sordariomycetes</taxon>
        <taxon>Hypocreomycetidae</taxon>
        <taxon>Hypocreales</taxon>
        <taxon>Cordycipitaceae</taxon>
        <taxon>Beauveria</taxon>
    </lineage>
</organism>
<keyword evidence="5" id="KW-1185">Reference proteome</keyword>
<keyword evidence="2" id="KW-1133">Transmembrane helix</keyword>
<accession>J4VSH3</accession>
<evidence type="ECO:0000313" key="5">
    <source>
        <dbReference type="Proteomes" id="UP000002762"/>
    </source>
</evidence>
<dbReference type="RefSeq" id="XP_008602832.1">
    <property type="nucleotide sequence ID" value="XM_008604610.1"/>
</dbReference>
<dbReference type="OrthoDB" id="4866377at2759"/>
<sequence length="366" mass="38336">MIMRRARFFTLLAGLIALANPVLGASASITSVIPKQAHQCIRLCAWFNYQGNLPLALGCADPYENDCYCPTATESVSKASVAIEKCLSSRCAAGDYTRDLSSMKSIYAGYCKDAGYSQDAGVLGYKAADPTPSTTSDSVSQSSAQTGQKTDSSQASRTTQKTIVTQTKASGADGTSSPVVAQETETVFVDGASGHGSSGPSTAVKIGVGVGVPMAVLLIMAGVGILVWHKRRAASRSKTESVVAEENGGSRKHDSGLDKEVGAIKVSEHPLTRAELSAKEKAIIGGEAVNGGEQAGPYEMREVHEVNGIQRSESYEVYGGPMMGVHEAHGNHMHIELPEQPLLPNAAAELPGSDVQTRRVGDGHIV</sequence>
<evidence type="ECO:0000256" key="3">
    <source>
        <dbReference type="SAM" id="SignalP"/>
    </source>
</evidence>
<evidence type="ECO:0000313" key="4">
    <source>
        <dbReference type="EMBL" id="EJP61545.1"/>
    </source>
</evidence>
<proteinExistence type="predicted"/>
<protein>
    <recommendedName>
        <fullName evidence="6">Extracellular membrane protein CFEM domain-containing protein</fullName>
    </recommendedName>
</protein>
<evidence type="ECO:0000256" key="1">
    <source>
        <dbReference type="SAM" id="MobiDB-lite"/>
    </source>
</evidence>
<dbReference type="EMBL" id="JH725205">
    <property type="protein sequence ID" value="EJP61545.1"/>
    <property type="molecule type" value="Genomic_DNA"/>
</dbReference>
<dbReference type="Proteomes" id="UP000002762">
    <property type="component" value="Unassembled WGS sequence"/>
</dbReference>
<dbReference type="AlphaFoldDB" id="J4VSH3"/>
<feature type="transmembrane region" description="Helical" evidence="2">
    <location>
        <begin position="206"/>
        <end position="228"/>
    </location>
</feature>
<feature type="signal peptide" evidence="3">
    <location>
        <begin position="1"/>
        <end position="24"/>
    </location>
</feature>
<feature type="region of interest" description="Disordered" evidence="1">
    <location>
        <begin position="128"/>
        <end position="180"/>
    </location>
</feature>